<organism evidence="3">
    <name type="scientific">viral metagenome</name>
    <dbReference type="NCBI Taxonomy" id="1070528"/>
    <lineage>
        <taxon>unclassified sequences</taxon>
        <taxon>metagenomes</taxon>
        <taxon>organismal metagenomes</taxon>
    </lineage>
</organism>
<evidence type="ECO:0000256" key="2">
    <source>
        <dbReference type="SAM" id="Phobius"/>
    </source>
</evidence>
<dbReference type="EMBL" id="MN740371">
    <property type="protein sequence ID" value="QHU03196.1"/>
    <property type="molecule type" value="Genomic_DNA"/>
</dbReference>
<sequence>MTAIMQFFEIKFSTYGVYMFYIAVILLFVNILPTRKINIFDPTTYSLNNSGSSSGNKLLPKSLGLSDG</sequence>
<reference evidence="3" key="1">
    <citation type="journal article" date="2020" name="Nature">
        <title>Giant virus diversity and host interactions through global metagenomics.</title>
        <authorList>
            <person name="Schulz F."/>
            <person name="Roux S."/>
            <person name="Paez-Espino D."/>
            <person name="Jungbluth S."/>
            <person name="Walsh D.A."/>
            <person name="Denef V.J."/>
            <person name="McMahon K.D."/>
            <person name="Konstantinidis K.T."/>
            <person name="Eloe-Fadrosh E.A."/>
            <person name="Kyrpides N.C."/>
            <person name="Woyke T."/>
        </authorList>
    </citation>
    <scope>NUCLEOTIDE SEQUENCE</scope>
    <source>
        <strain evidence="3">GVMAG-M-3300025890-48</strain>
    </source>
</reference>
<evidence type="ECO:0000256" key="1">
    <source>
        <dbReference type="SAM" id="MobiDB-lite"/>
    </source>
</evidence>
<protein>
    <submittedName>
        <fullName evidence="3">Uncharacterized protein</fullName>
    </submittedName>
</protein>
<evidence type="ECO:0000313" key="3">
    <source>
        <dbReference type="EMBL" id="QHU03196.1"/>
    </source>
</evidence>
<name>A0A6C0JEJ2_9ZZZZ</name>
<accession>A0A6C0JEJ2</accession>
<feature type="transmembrane region" description="Helical" evidence="2">
    <location>
        <begin position="12"/>
        <end position="32"/>
    </location>
</feature>
<keyword evidence="2" id="KW-0472">Membrane</keyword>
<proteinExistence type="predicted"/>
<feature type="region of interest" description="Disordered" evidence="1">
    <location>
        <begin position="47"/>
        <end position="68"/>
    </location>
</feature>
<keyword evidence="2" id="KW-1133">Transmembrane helix</keyword>
<keyword evidence="2" id="KW-0812">Transmembrane</keyword>
<dbReference type="AlphaFoldDB" id="A0A6C0JEJ2"/>